<evidence type="ECO:0000313" key="2">
    <source>
        <dbReference type="Proteomes" id="UP000288805"/>
    </source>
</evidence>
<dbReference type="Proteomes" id="UP000288805">
    <property type="component" value="Unassembled WGS sequence"/>
</dbReference>
<reference evidence="1 2" key="1">
    <citation type="journal article" date="2018" name="PLoS Genet.">
        <title>Population sequencing reveals clonal diversity and ancestral inbreeding in the grapevine cultivar Chardonnay.</title>
        <authorList>
            <person name="Roach M.J."/>
            <person name="Johnson D.L."/>
            <person name="Bohlmann J."/>
            <person name="van Vuuren H.J."/>
            <person name="Jones S.J."/>
            <person name="Pretorius I.S."/>
            <person name="Schmidt S.A."/>
            <person name="Borneman A.R."/>
        </authorList>
    </citation>
    <scope>NUCLEOTIDE SEQUENCE [LARGE SCALE GENOMIC DNA]</scope>
    <source>
        <strain evidence="2">cv. Chardonnay</strain>
        <tissue evidence="1">Leaf</tissue>
    </source>
</reference>
<name>A0A438CII7_VITVI</name>
<proteinExistence type="predicted"/>
<dbReference type="AlphaFoldDB" id="A0A438CII7"/>
<protein>
    <submittedName>
        <fullName evidence="1">Uncharacterized protein</fullName>
    </submittedName>
</protein>
<gene>
    <name evidence="1" type="ORF">CK203_107712</name>
</gene>
<organism evidence="1 2">
    <name type="scientific">Vitis vinifera</name>
    <name type="common">Grape</name>
    <dbReference type="NCBI Taxonomy" id="29760"/>
    <lineage>
        <taxon>Eukaryota</taxon>
        <taxon>Viridiplantae</taxon>
        <taxon>Streptophyta</taxon>
        <taxon>Embryophyta</taxon>
        <taxon>Tracheophyta</taxon>
        <taxon>Spermatophyta</taxon>
        <taxon>Magnoliopsida</taxon>
        <taxon>eudicotyledons</taxon>
        <taxon>Gunneridae</taxon>
        <taxon>Pentapetalae</taxon>
        <taxon>rosids</taxon>
        <taxon>Vitales</taxon>
        <taxon>Vitaceae</taxon>
        <taxon>Viteae</taxon>
        <taxon>Vitis</taxon>
    </lineage>
</organism>
<comment type="caution">
    <text evidence="1">The sequence shown here is derived from an EMBL/GenBank/DDBJ whole genome shotgun (WGS) entry which is preliminary data.</text>
</comment>
<sequence length="74" mass="7930">MTGCASLFSTYTPGSGHIKVKIADGSLATVAGTGRALTVLRNMEGSTTSRKIIPRMDKYYQLVVNLPRGLSNKK</sequence>
<evidence type="ECO:0000313" key="1">
    <source>
        <dbReference type="EMBL" id="RVW23030.1"/>
    </source>
</evidence>
<accession>A0A438CII7</accession>
<dbReference type="EMBL" id="QGNW01002209">
    <property type="protein sequence ID" value="RVW23030.1"/>
    <property type="molecule type" value="Genomic_DNA"/>
</dbReference>